<dbReference type="PRINTS" id="PR01182">
    <property type="entry name" value="ORNDCRBXLASE"/>
</dbReference>
<dbReference type="PANTHER" id="PTHR11482">
    <property type="entry name" value="ARGININE/DIAMINOPIMELATE/ORNITHINE DECARBOXYLASE"/>
    <property type="match status" value="1"/>
</dbReference>
<protein>
    <recommendedName>
        <fullName evidence="6">ornithine decarboxylase</fullName>
        <ecNumber evidence="6">4.1.1.17</ecNumber>
    </recommendedName>
</protein>
<reference evidence="13" key="1">
    <citation type="submission" date="2021-09" db="EMBL/GenBank/DDBJ databases">
        <authorList>
            <consortium name="AG Swart"/>
            <person name="Singh M."/>
            <person name="Singh A."/>
            <person name="Seah K."/>
            <person name="Emmerich C."/>
        </authorList>
    </citation>
    <scope>NUCLEOTIDE SEQUENCE</scope>
    <source>
        <strain evidence="13">ATCC30299</strain>
    </source>
</reference>
<dbReference type="PANTHER" id="PTHR11482:SF6">
    <property type="entry name" value="ORNITHINE DECARBOXYLASE 1-RELATED"/>
    <property type="match status" value="1"/>
</dbReference>
<keyword evidence="3 9" id="KW-0663">Pyridoxal phosphate</keyword>
<evidence type="ECO:0000256" key="8">
    <source>
        <dbReference type="ARBA" id="ARBA00049127"/>
    </source>
</evidence>
<dbReference type="InterPro" id="IPR022643">
    <property type="entry name" value="De-COase2_C"/>
</dbReference>
<dbReference type="EC" id="4.1.1.17" evidence="6"/>
<dbReference type="Gene3D" id="2.40.37.10">
    <property type="entry name" value="Lyase, Ornithine Decarboxylase, Chain A, domain 1"/>
    <property type="match status" value="1"/>
</dbReference>
<dbReference type="GO" id="GO:0004586">
    <property type="term" value="F:ornithine decarboxylase activity"/>
    <property type="evidence" value="ECO:0007669"/>
    <property type="project" value="UniProtKB-EC"/>
</dbReference>
<dbReference type="Proteomes" id="UP001162131">
    <property type="component" value="Unassembled WGS sequence"/>
</dbReference>
<dbReference type="GO" id="GO:0033387">
    <property type="term" value="P:putrescine biosynthetic process from arginine, via ornithine"/>
    <property type="evidence" value="ECO:0007669"/>
    <property type="project" value="TreeGrafter"/>
</dbReference>
<evidence type="ECO:0000256" key="4">
    <source>
        <dbReference type="ARBA" id="ARBA00023239"/>
    </source>
</evidence>
<dbReference type="PROSITE" id="PS00878">
    <property type="entry name" value="ODR_DC_2_1"/>
    <property type="match status" value="1"/>
</dbReference>
<evidence type="ECO:0000256" key="9">
    <source>
        <dbReference type="PIRSR" id="PIRSR600183-50"/>
    </source>
</evidence>
<dbReference type="Pfam" id="PF00278">
    <property type="entry name" value="Orn_DAP_Arg_deC"/>
    <property type="match status" value="1"/>
</dbReference>
<keyword evidence="4" id="KW-0456">Lyase</keyword>
<dbReference type="InterPro" id="IPR029066">
    <property type="entry name" value="PLP-binding_barrel"/>
</dbReference>
<feature type="modified residue" description="N6-(pyridoxal phosphate)lysine" evidence="9">
    <location>
        <position position="67"/>
    </location>
</feature>
<dbReference type="InterPro" id="IPR022644">
    <property type="entry name" value="De-COase2_N"/>
</dbReference>
<comment type="caution">
    <text evidence="13">The sequence shown here is derived from an EMBL/GenBank/DDBJ whole genome shotgun (WGS) entry which is preliminary data.</text>
</comment>
<feature type="domain" description="Orn/DAP/Arg decarboxylase 2 C-terminal" evidence="11">
    <location>
        <begin position="283"/>
        <end position="370"/>
    </location>
</feature>
<dbReference type="Gene3D" id="3.20.20.10">
    <property type="entry name" value="Alanine racemase"/>
    <property type="match status" value="1"/>
</dbReference>
<dbReference type="PRINTS" id="PR01179">
    <property type="entry name" value="ODADCRBXLASE"/>
</dbReference>
<dbReference type="SUPFAM" id="SSF50621">
    <property type="entry name" value="Alanine racemase C-terminal domain-like"/>
    <property type="match status" value="1"/>
</dbReference>
<dbReference type="AlphaFoldDB" id="A0AAU9JW61"/>
<dbReference type="SUPFAM" id="SSF51419">
    <property type="entry name" value="PLP-binding barrel"/>
    <property type="match status" value="1"/>
</dbReference>
<dbReference type="Pfam" id="PF02784">
    <property type="entry name" value="Orn_Arg_deC_N"/>
    <property type="match status" value="1"/>
</dbReference>
<keyword evidence="14" id="KW-1185">Reference proteome</keyword>
<dbReference type="InterPro" id="IPR000183">
    <property type="entry name" value="Orn/DAP/Arg_de-COase"/>
</dbReference>
<dbReference type="InterPro" id="IPR002433">
    <property type="entry name" value="Orn_de-COase"/>
</dbReference>
<evidence type="ECO:0000256" key="3">
    <source>
        <dbReference type="ARBA" id="ARBA00022898"/>
    </source>
</evidence>
<evidence type="ECO:0000256" key="2">
    <source>
        <dbReference type="ARBA" id="ARBA00008872"/>
    </source>
</evidence>
<organism evidence="13 14">
    <name type="scientific">Blepharisma stoltei</name>
    <dbReference type="NCBI Taxonomy" id="1481888"/>
    <lineage>
        <taxon>Eukaryota</taxon>
        <taxon>Sar</taxon>
        <taxon>Alveolata</taxon>
        <taxon>Ciliophora</taxon>
        <taxon>Postciliodesmatophora</taxon>
        <taxon>Heterotrichea</taxon>
        <taxon>Heterotrichida</taxon>
        <taxon>Blepharismidae</taxon>
        <taxon>Blepharisma</taxon>
    </lineage>
</organism>
<gene>
    <name evidence="13" type="ORF">BSTOLATCC_MIC49389</name>
</gene>
<dbReference type="InterPro" id="IPR009006">
    <property type="entry name" value="Ala_racemase/Decarboxylase_C"/>
</dbReference>
<dbReference type="FunFam" id="3.20.20.10:FF:000005">
    <property type="entry name" value="Ornithine decarboxylase"/>
    <property type="match status" value="1"/>
</dbReference>
<name>A0AAU9JW61_9CILI</name>
<comment type="subunit">
    <text evidence="7">Homodimer. Only the dimer is catalytically active, as the active sites are constructed of residues from both monomers.</text>
</comment>
<evidence type="ECO:0000256" key="7">
    <source>
        <dbReference type="ARBA" id="ARBA00046672"/>
    </source>
</evidence>
<dbReference type="InterPro" id="IPR022653">
    <property type="entry name" value="De-COase2_pyr-phos_BS"/>
</dbReference>
<evidence type="ECO:0000256" key="6">
    <source>
        <dbReference type="ARBA" id="ARBA00034138"/>
    </source>
</evidence>
<comment type="cofactor">
    <cofactor evidence="1 9">
        <name>pyridoxal 5'-phosphate</name>
        <dbReference type="ChEBI" id="CHEBI:597326"/>
    </cofactor>
</comment>
<feature type="active site" description="Proton donor" evidence="9">
    <location>
        <position position="344"/>
    </location>
</feature>
<evidence type="ECO:0000256" key="10">
    <source>
        <dbReference type="RuleBase" id="RU003737"/>
    </source>
</evidence>
<evidence type="ECO:0000256" key="5">
    <source>
        <dbReference type="ARBA" id="ARBA00034115"/>
    </source>
</evidence>
<proteinExistence type="inferred from homology"/>
<accession>A0AAU9JW61</accession>
<dbReference type="EMBL" id="CAJZBQ010000048">
    <property type="protein sequence ID" value="CAG9329770.1"/>
    <property type="molecule type" value="Genomic_DNA"/>
</dbReference>
<evidence type="ECO:0000313" key="14">
    <source>
        <dbReference type="Proteomes" id="UP001162131"/>
    </source>
</evidence>
<dbReference type="GO" id="GO:0005737">
    <property type="term" value="C:cytoplasm"/>
    <property type="evidence" value="ECO:0007669"/>
    <property type="project" value="TreeGrafter"/>
</dbReference>
<comment type="similarity">
    <text evidence="2 10">Belongs to the Orn/Lys/Arg decarboxylase class-II family.</text>
</comment>
<evidence type="ECO:0000313" key="13">
    <source>
        <dbReference type="EMBL" id="CAG9329770.1"/>
    </source>
</evidence>
<comment type="pathway">
    <text evidence="5">Amine and polyamine biosynthesis; putrescine biosynthesis via L-ornithine pathway; putrescine from L-ornithine: step 1/1.</text>
</comment>
<evidence type="ECO:0000259" key="12">
    <source>
        <dbReference type="Pfam" id="PF02784"/>
    </source>
</evidence>
<evidence type="ECO:0000256" key="1">
    <source>
        <dbReference type="ARBA" id="ARBA00001933"/>
    </source>
</evidence>
<sequence>MRRTVRDNLGWKIRLGNEASTKEIFSTILRQKEFENNIALYDLSKINSLVERWHQKLPLIRPFYAVKSNPDPEMMLRMASLGLGFDCASKNELEFAQNTNVNFETDVICAQPFKSQRDLRAISNLGVKYTTFDCVEELQKISNFGLKNLKMILRIQAGDEESASQYNQKFGALSSEYDNIFEFAIELGMNIVGISFYVGHSMKNTIAYYHAIKKASEAWKIAENYGFAMEILDVGGGFNEKYFDRAANDINRGISEFFREKNIKIIAEPGKYLSASVVSSCFTVVGKRSRVINGETHIDYILSDGVEGTLRFLPYADDNLPVPIYMGDPENPPKFHSTFFGPTCSGDDRIYDHDFPSVDIGDKICFDVMGSYSVSWGTNFNSIPMITHTKLYIDEDMDN</sequence>
<comment type="catalytic activity">
    <reaction evidence="8">
        <text>L-ornithine + H(+) = putrescine + CO2</text>
        <dbReference type="Rhea" id="RHEA:22964"/>
        <dbReference type="ChEBI" id="CHEBI:15378"/>
        <dbReference type="ChEBI" id="CHEBI:16526"/>
        <dbReference type="ChEBI" id="CHEBI:46911"/>
        <dbReference type="ChEBI" id="CHEBI:326268"/>
        <dbReference type="EC" id="4.1.1.17"/>
    </reaction>
</comment>
<feature type="domain" description="Orn/DAP/Arg decarboxylase 2 N-terminal" evidence="12">
    <location>
        <begin position="44"/>
        <end position="275"/>
    </location>
</feature>
<evidence type="ECO:0000259" key="11">
    <source>
        <dbReference type="Pfam" id="PF00278"/>
    </source>
</evidence>